<reference evidence="2 3" key="1">
    <citation type="submission" date="2020-06" db="EMBL/GenBank/DDBJ databases">
        <authorList>
            <person name="Qiu C."/>
            <person name="Liu Z."/>
        </authorList>
    </citation>
    <scope>NUCLEOTIDE SEQUENCE [LARGE SCALE GENOMIC DNA]</scope>
    <source>
        <strain evidence="2 3">EM 1</strain>
    </source>
</reference>
<dbReference type="PANTHER" id="PTHR11102">
    <property type="entry name" value="SEL-1-LIKE PROTEIN"/>
    <property type="match status" value="1"/>
</dbReference>
<evidence type="ECO:0000313" key="3">
    <source>
        <dbReference type="Proteomes" id="UP000588051"/>
    </source>
</evidence>
<protein>
    <submittedName>
        <fullName evidence="2">Sel1 repeat family protein</fullName>
    </submittedName>
</protein>
<keyword evidence="3" id="KW-1185">Reference proteome</keyword>
<dbReference type="SUPFAM" id="SSF81901">
    <property type="entry name" value="HCP-like"/>
    <property type="match status" value="1"/>
</dbReference>
<dbReference type="Pfam" id="PF08238">
    <property type="entry name" value="Sel1"/>
    <property type="match status" value="4"/>
</dbReference>
<dbReference type="SMART" id="SM00671">
    <property type="entry name" value="SEL1"/>
    <property type="match status" value="4"/>
</dbReference>
<dbReference type="EMBL" id="JABXYJ010000005">
    <property type="protein sequence ID" value="NVO78072.1"/>
    <property type="molecule type" value="Genomic_DNA"/>
</dbReference>
<evidence type="ECO:0000313" key="2">
    <source>
        <dbReference type="EMBL" id="NVO78072.1"/>
    </source>
</evidence>
<dbReference type="InterPro" id="IPR006597">
    <property type="entry name" value="Sel1-like"/>
</dbReference>
<feature type="chain" id="PRO_5032285302" evidence="1">
    <location>
        <begin position="23"/>
        <end position="246"/>
    </location>
</feature>
<comment type="caution">
    <text evidence="2">The sequence shown here is derived from an EMBL/GenBank/DDBJ whole genome shotgun (WGS) entry which is preliminary data.</text>
</comment>
<dbReference type="Proteomes" id="UP000588051">
    <property type="component" value="Unassembled WGS sequence"/>
</dbReference>
<dbReference type="RefSeq" id="WP_176803607.1">
    <property type="nucleotide sequence ID" value="NZ_JABXYJ010000005.1"/>
</dbReference>
<dbReference type="InterPro" id="IPR050767">
    <property type="entry name" value="Sel1_AlgK"/>
</dbReference>
<dbReference type="InterPro" id="IPR011990">
    <property type="entry name" value="TPR-like_helical_dom_sf"/>
</dbReference>
<proteinExistence type="predicted"/>
<sequence>MKILLIATLFSLLVSACTPAPSALPTTAEIESAGMRAMHGRQYEAFQHLRNWAKQGNPQAQRELGLALSTRTDQYQEAIHWLEQAAKAGDAQAQFAIAEANYKSGLGLTQNFTLAWQWYERAASQHHPKASFMLARMAKYGEGTRQDLPTSVHWLQIASDQGNAQAMFLLSNAYAAGEGIQANSQKAREWLERSAEGDYPVAIQALALELGESVEKGKSQQTDAQISRHLIKEASDERLLRWNRYQ</sequence>
<dbReference type="AlphaFoldDB" id="A0A850QCD7"/>
<feature type="signal peptide" evidence="1">
    <location>
        <begin position="1"/>
        <end position="22"/>
    </location>
</feature>
<gene>
    <name evidence="2" type="ORF">HV832_09530</name>
</gene>
<dbReference type="Gene3D" id="1.25.40.10">
    <property type="entry name" value="Tetratricopeptide repeat domain"/>
    <property type="match status" value="1"/>
</dbReference>
<dbReference type="PANTHER" id="PTHR11102:SF160">
    <property type="entry name" value="ERAD-ASSOCIATED E3 UBIQUITIN-PROTEIN LIGASE COMPONENT HRD3"/>
    <property type="match status" value="1"/>
</dbReference>
<keyword evidence="1" id="KW-0732">Signal</keyword>
<evidence type="ECO:0000256" key="1">
    <source>
        <dbReference type="SAM" id="SignalP"/>
    </source>
</evidence>
<accession>A0A850QCD7</accession>
<dbReference type="PROSITE" id="PS51257">
    <property type="entry name" value="PROKAR_LIPOPROTEIN"/>
    <property type="match status" value="1"/>
</dbReference>
<name>A0A850QCD7_9BURK</name>
<organism evidence="2 3">
    <name type="scientific">Undibacterium oligocarboniphilum</name>
    <dbReference type="NCBI Taxonomy" id="666702"/>
    <lineage>
        <taxon>Bacteria</taxon>
        <taxon>Pseudomonadati</taxon>
        <taxon>Pseudomonadota</taxon>
        <taxon>Betaproteobacteria</taxon>
        <taxon>Burkholderiales</taxon>
        <taxon>Oxalobacteraceae</taxon>
        <taxon>Undibacterium</taxon>
    </lineage>
</organism>